<reference evidence="1 2" key="1">
    <citation type="submission" date="2018-05" db="EMBL/GenBank/DDBJ databases">
        <title>Streptomyces venezuelae.</title>
        <authorList>
            <person name="Kim W."/>
            <person name="Lee N."/>
            <person name="Cho B.-K."/>
        </authorList>
    </citation>
    <scope>NUCLEOTIDE SEQUENCE [LARGE SCALE GENOMIC DNA]</scope>
    <source>
        <strain evidence="1 2">ATCC 14585</strain>
    </source>
</reference>
<sequence>MTDTEPASWDGGHALVVELGDCDLWGRCQCGKSFGNITPDKPLDRFAAPWERHVMTEVS</sequence>
<dbReference type="EMBL" id="CP029191">
    <property type="protein sequence ID" value="QES45220.1"/>
    <property type="molecule type" value="Genomic_DNA"/>
</dbReference>
<accession>A0A5P2CSF2</accession>
<protein>
    <submittedName>
        <fullName evidence="1">Uncharacterized protein</fullName>
    </submittedName>
</protein>
<dbReference type="Proteomes" id="UP000324015">
    <property type="component" value="Chromosome"/>
</dbReference>
<name>A0A5P2CSF2_STRVZ</name>
<organism evidence="1 2">
    <name type="scientific">Streptomyces venezuelae</name>
    <dbReference type="NCBI Taxonomy" id="54571"/>
    <lineage>
        <taxon>Bacteria</taxon>
        <taxon>Bacillati</taxon>
        <taxon>Actinomycetota</taxon>
        <taxon>Actinomycetes</taxon>
        <taxon>Kitasatosporales</taxon>
        <taxon>Streptomycetaceae</taxon>
        <taxon>Streptomyces</taxon>
    </lineage>
</organism>
<dbReference type="AlphaFoldDB" id="A0A5P2CSF2"/>
<evidence type="ECO:0000313" key="1">
    <source>
        <dbReference type="EMBL" id="QES45220.1"/>
    </source>
</evidence>
<dbReference type="RefSeq" id="WP_150187532.1">
    <property type="nucleotide sequence ID" value="NZ_CP029191.1"/>
</dbReference>
<gene>
    <name evidence="1" type="ORF">DEJ49_33310</name>
</gene>
<proteinExistence type="predicted"/>
<evidence type="ECO:0000313" key="2">
    <source>
        <dbReference type="Proteomes" id="UP000324015"/>
    </source>
</evidence>